<organism evidence="8 9">
    <name type="scientific">Anopheles farauti</name>
    <dbReference type="NCBI Taxonomy" id="69004"/>
    <lineage>
        <taxon>Eukaryota</taxon>
        <taxon>Metazoa</taxon>
        <taxon>Ecdysozoa</taxon>
        <taxon>Arthropoda</taxon>
        <taxon>Hexapoda</taxon>
        <taxon>Insecta</taxon>
        <taxon>Pterygota</taxon>
        <taxon>Neoptera</taxon>
        <taxon>Endopterygota</taxon>
        <taxon>Diptera</taxon>
        <taxon>Nematocera</taxon>
        <taxon>Culicoidea</taxon>
        <taxon>Culicidae</taxon>
        <taxon>Anophelinae</taxon>
        <taxon>Anopheles</taxon>
    </lineage>
</organism>
<dbReference type="EnsemblMetazoa" id="AFAF005680-RA">
    <property type="protein sequence ID" value="AFAF005680-PA"/>
    <property type="gene ID" value="AFAF005680"/>
</dbReference>
<dbReference type="GO" id="GO:0042063">
    <property type="term" value="P:gliogenesis"/>
    <property type="evidence" value="ECO:0007669"/>
    <property type="project" value="TreeGrafter"/>
</dbReference>
<sequence length="593" mass="64248">MVIVQSNVINSSGGGGGGGGQLGIDWDINDPSVPIVTESDYDGFNEWSDGHCRYIYRPNSEEAKRHASGWAMRNTNNHNVNILKKSCLGVLVCSAGCILPNGDKIHLRPAICDKARRKQQGKACPNRLCIGGILEILPCRGHCGYPVTHFWRHTPHAVFFQAKGVHDHPRPEAKSSGETRRVLGLGRRERVLRTVQSKMNKLNGIKQSRKSTKQLYTIAKAASYSSISSGEVIKSPDSSFEDGSYQMEYLNGSSGQTACTFSAPVHQQQSSQLQQQATQLCPQTQPDYAQNCFYDPNTNFIHPEEIFQLDQPIRPVTNGKYPHHQPSPPQPTPTTMFDLDLGTGYRPSTDLGTVAGTGRYFDCVKYESSTDTDTASLTSSGCSSVLDDIAYYAGPQVDYQSNNNNNNSLAQLDMNKIGLRACDGINSFFISQSSCASPTSNGRKSSQDPGLDVYGGSAGTLSAGFENYSASSSPNGGGYDQIGHPAMGQPVVSYATSSSPHSTDGRMVPGTHIVSSCGEMTQQQECGTMEATTTESGGCWWSNSFFQTTVGSAGMESAVWNQQPYTESSLAVGTHNPSLEHQYYGLEQCEYLS</sequence>
<evidence type="ECO:0000259" key="7">
    <source>
        <dbReference type="PROSITE" id="PS50807"/>
    </source>
</evidence>
<dbReference type="Pfam" id="PF03615">
    <property type="entry name" value="GCM"/>
    <property type="match status" value="1"/>
</dbReference>
<keyword evidence="5" id="KW-0539">Nucleus</keyword>
<keyword evidence="2" id="KW-0805">Transcription regulation</keyword>
<dbReference type="STRING" id="69004.A0A182Q9F5"/>
<evidence type="ECO:0000256" key="4">
    <source>
        <dbReference type="ARBA" id="ARBA00023163"/>
    </source>
</evidence>
<dbReference type="AlphaFoldDB" id="A0A182Q9F5"/>
<accession>A0A182Q9F5</accession>
<dbReference type="GO" id="GO:0001228">
    <property type="term" value="F:DNA-binding transcription activator activity, RNA polymerase II-specific"/>
    <property type="evidence" value="ECO:0007669"/>
    <property type="project" value="InterPro"/>
</dbReference>
<dbReference type="Gene3D" id="3.30.70.3530">
    <property type="entry name" value="GCM motif"/>
    <property type="match status" value="1"/>
</dbReference>
<evidence type="ECO:0000256" key="1">
    <source>
        <dbReference type="ARBA" id="ARBA00022473"/>
    </source>
</evidence>
<dbReference type="PANTHER" id="PTHR12414">
    <property type="entry name" value="GLIAL CELLS MISSING RELATED/GLIDE"/>
    <property type="match status" value="1"/>
</dbReference>
<feature type="region of interest" description="Disordered" evidence="6">
    <location>
        <begin position="434"/>
        <end position="453"/>
    </location>
</feature>
<dbReference type="SUPFAM" id="SSF90073">
    <property type="entry name" value="GCM domain"/>
    <property type="match status" value="1"/>
</dbReference>
<dbReference type="InterPro" id="IPR039791">
    <property type="entry name" value="GCM"/>
</dbReference>
<dbReference type="Gene3D" id="2.20.25.670">
    <property type="entry name" value="GCM domain, large subdomain"/>
    <property type="match status" value="1"/>
</dbReference>
<dbReference type="InterPro" id="IPR043020">
    <property type="entry name" value="GCM_large"/>
</dbReference>
<keyword evidence="3" id="KW-0238">DNA-binding</keyword>
<keyword evidence="9" id="KW-1185">Reference proteome</keyword>
<evidence type="ECO:0000313" key="9">
    <source>
        <dbReference type="Proteomes" id="UP000075886"/>
    </source>
</evidence>
<keyword evidence="1" id="KW-0217">Developmental protein</keyword>
<dbReference type="Proteomes" id="UP000075886">
    <property type="component" value="Unassembled WGS sequence"/>
</dbReference>
<evidence type="ECO:0000256" key="6">
    <source>
        <dbReference type="SAM" id="MobiDB-lite"/>
    </source>
</evidence>
<dbReference type="PANTHER" id="PTHR12414:SF8">
    <property type="entry name" value="TRANSCRIPTION FACTOR GLIAL CELLS MISSING-RELATED"/>
    <property type="match status" value="1"/>
</dbReference>
<dbReference type="VEuPathDB" id="VectorBase:AFAF005680"/>
<evidence type="ECO:0000256" key="5">
    <source>
        <dbReference type="ARBA" id="ARBA00023242"/>
    </source>
</evidence>
<feature type="compositionally biased region" description="Polar residues" evidence="6">
    <location>
        <begin position="434"/>
        <end position="448"/>
    </location>
</feature>
<proteinExistence type="predicted"/>
<reference evidence="8" key="2">
    <citation type="submission" date="2020-05" db="UniProtKB">
        <authorList>
            <consortium name="EnsemblMetazoa"/>
        </authorList>
    </citation>
    <scope>IDENTIFICATION</scope>
    <source>
        <strain evidence="8">FAR1</strain>
    </source>
</reference>
<name>A0A182Q9F5_9DIPT</name>
<dbReference type="GO" id="GO:0000978">
    <property type="term" value="F:RNA polymerase II cis-regulatory region sequence-specific DNA binding"/>
    <property type="evidence" value="ECO:0007669"/>
    <property type="project" value="TreeGrafter"/>
</dbReference>
<dbReference type="EMBL" id="AXCN02002070">
    <property type="status" value="NOT_ANNOTATED_CDS"/>
    <property type="molecule type" value="Genomic_DNA"/>
</dbReference>
<dbReference type="InterPro" id="IPR043021">
    <property type="entry name" value="GCM_small"/>
</dbReference>
<dbReference type="InterPro" id="IPR036115">
    <property type="entry name" value="GCM_dom_sf"/>
</dbReference>
<keyword evidence="4" id="KW-0804">Transcription</keyword>
<dbReference type="PROSITE" id="PS50807">
    <property type="entry name" value="GCM"/>
    <property type="match status" value="1"/>
</dbReference>
<feature type="domain" description="GCM" evidence="7">
    <location>
        <begin position="24"/>
        <end position="183"/>
    </location>
</feature>
<dbReference type="InterPro" id="IPR003902">
    <property type="entry name" value="Tscrpt_reg_GCM"/>
</dbReference>
<reference evidence="9" key="1">
    <citation type="submission" date="2014-01" db="EMBL/GenBank/DDBJ databases">
        <title>The Genome Sequence of Anopheles farauti FAR1 (V2).</title>
        <authorList>
            <consortium name="The Broad Institute Genomics Platform"/>
            <person name="Neafsey D.E."/>
            <person name="Besansky N."/>
            <person name="Howell P."/>
            <person name="Walton C."/>
            <person name="Young S.K."/>
            <person name="Zeng Q."/>
            <person name="Gargeya S."/>
            <person name="Fitzgerald M."/>
            <person name="Haas B."/>
            <person name="Abouelleil A."/>
            <person name="Allen A.W."/>
            <person name="Alvarado L."/>
            <person name="Arachchi H.M."/>
            <person name="Berlin A.M."/>
            <person name="Chapman S.B."/>
            <person name="Gainer-Dewar J."/>
            <person name="Goldberg J."/>
            <person name="Griggs A."/>
            <person name="Gujja S."/>
            <person name="Hansen M."/>
            <person name="Howarth C."/>
            <person name="Imamovic A."/>
            <person name="Ireland A."/>
            <person name="Larimer J."/>
            <person name="McCowan C."/>
            <person name="Murphy C."/>
            <person name="Pearson M."/>
            <person name="Poon T.W."/>
            <person name="Priest M."/>
            <person name="Roberts A."/>
            <person name="Saif S."/>
            <person name="Shea T."/>
            <person name="Sisk P."/>
            <person name="Sykes S."/>
            <person name="Wortman J."/>
            <person name="Nusbaum C."/>
            <person name="Birren B."/>
        </authorList>
    </citation>
    <scope>NUCLEOTIDE SEQUENCE [LARGE SCALE GENOMIC DNA]</scope>
    <source>
        <strain evidence="9">FAR1</strain>
    </source>
</reference>
<dbReference type="GO" id="GO:0005634">
    <property type="term" value="C:nucleus"/>
    <property type="evidence" value="ECO:0007669"/>
    <property type="project" value="TreeGrafter"/>
</dbReference>
<evidence type="ECO:0000256" key="2">
    <source>
        <dbReference type="ARBA" id="ARBA00023015"/>
    </source>
</evidence>
<evidence type="ECO:0000256" key="3">
    <source>
        <dbReference type="ARBA" id="ARBA00023125"/>
    </source>
</evidence>
<protein>
    <recommendedName>
        <fullName evidence="7">GCM domain-containing protein</fullName>
    </recommendedName>
</protein>
<evidence type="ECO:0000313" key="8">
    <source>
        <dbReference type="EnsemblMetazoa" id="AFAF005680-PA"/>
    </source>
</evidence>